<organism evidence="3 4">
    <name type="scientific">Candidatus Xianfuyuplasma coldseepsis</name>
    <dbReference type="NCBI Taxonomy" id="2782163"/>
    <lineage>
        <taxon>Bacteria</taxon>
        <taxon>Bacillati</taxon>
        <taxon>Mycoplasmatota</taxon>
        <taxon>Mollicutes</taxon>
        <taxon>Candidatus Izemoplasmatales</taxon>
        <taxon>Candidatus Izemoplasmataceae</taxon>
        <taxon>Candidatus Xianfuyuplasma</taxon>
    </lineage>
</organism>
<comment type="cofactor">
    <cofactor evidence="1">
        <name>Mn(2+)</name>
        <dbReference type="ChEBI" id="CHEBI:29035"/>
    </cofactor>
    <text evidence="1">The Mn(2+) ion enhances activity.</text>
</comment>
<evidence type="ECO:0000256" key="1">
    <source>
        <dbReference type="PIRSR" id="PIRSR005962-1"/>
    </source>
</evidence>
<feature type="binding site" evidence="1">
    <location>
        <position position="90"/>
    </location>
    <ligand>
        <name>Mn(2+)</name>
        <dbReference type="ChEBI" id="CHEBI:29035"/>
        <label>2</label>
    </ligand>
</feature>
<dbReference type="InterPro" id="IPR011650">
    <property type="entry name" value="Peptidase_M20_dimer"/>
</dbReference>
<feature type="binding site" evidence="1">
    <location>
        <position position="126"/>
    </location>
    <ligand>
        <name>Mn(2+)</name>
        <dbReference type="ChEBI" id="CHEBI:29035"/>
        <label>2</label>
    </ligand>
</feature>
<keyword evidence="1" id="KW-0479">Metal-binding</keyword>
<dbReference type="GO" id="GO:0046872">
    <property type="term" value="F:metal ion binding"/>
    <property type="evidence" value="ECO:0007669"/>
    <property type="project" value="UniProtKB-KW"/>
</dbReference>
<accession>A0A7L7KPG6</accession>
<dbReference type="NCBIfam" id="TIGR01891">
    <property type="entry name" value="amidohydrolases"/>
    <property type="match status" value="1"/>
</dbReference>
<keyword evidence="1" id="KW-0464">Manganese</keyword>
<dbReference type="PANTHER" id="PTHR11014">
    <property type="entry name" value="PEPTIDASE M20 FAMILY MEMBER"/>
    <property type="match status" value="1"/>
</dbReference>
<dbReference type="InterPro" id="IPR002933">
    <property type="entry name" value="Peptidase_M20"/>
</dbReference>
<dbReference type="EMBL" id="CP048914">
    <property type="protein sequence ID" value="QMS84593.1"/>
    <property type="molecule type" value="Genomic_DNA"/>
</dbReference>
<keyword evidence="4" id="KW-1185">Reference proteome</keyword>
<dbReference type="Gene3D" id="3.40.630.10">
    <property type="entry name" value="Zn peptidases"/>
    <property type="match status" value="1"/>
</dbReference>
<dbReference type="InterPro" id="IPR017439">
    <property type="entry name" value="Amidohydrolase"/>
</dbReference>
<dbReference type="Proteomes" id="UP000514720">
    <property type="component" value="Chromosome"/>
</dbReference>
<dbReference type="Gene3D" id="3.30.70.360">
    <property type="match status" value="1"/>
</dbReference>
<dbReference type="Pfam" id="PF07687">
    <property type="entry name" value="M20_dimer"/>
    <property type="match status" value="1"/>
</dbReference>
<protein>
    <submittedName>
        <fullName evidence="3">Amidohydrolase</fullName>
    </submittedName>
</protein>
<feature type="binding site" evidence="1">
    <location>
        <position position="152"/>
    </location>
    <ligand>
        <name>Mn(2+)</name>
        <dbReference type="ChEBI" id="CHEBI:29035"/>
        <label>2</label>
    </ligand>
</feature>
<feature type="domain" description="Peptidase M20 dimerisation" evidence="2">
    <location>
        <begin position="175"/>
        <end position="269"/>
    </location>
</feature>
<dbReference type="SUPFAM" id="SSF53187">
    <property type="entry name" value="Zn-dependent exopeptidases"/>
    <property type="match status" value="1"/>
</dbReference>
<feature type="binding site" evidence="1">
    <location>
        <position position="92"/>
    </location>
    <ligand>
        <name>Mn(2+)</name>
        <dbReference type="ChEBI" id="CHEBI:29035"/>
        <label>2</label>
    </ligand>
</feature>
<dbReference type="PIRSF" id="PIRSF005962">
    <property type="entry name" value="Pept_M20D_amidohydro"/>
    <property type="match status" value="1"/>
</dbReference>
<evidence type="ECO:0000313" key="3">
    <source>
        <dbReference type="EMBL" id="QMS84593.1"/>
    </source>
</evidence>
<feature type="binding site" evidence="1">
    <location>
        <position position="348"/>
    </location>
    <ligand>
        <name>Mn(2+)</name>
        <dbReference type="ChEBI" id="CHEBI:29035"/>
        <label>2</label>
    </ligand>
</feature>
<gene>
    <name evidence="3" type="ORF">G4Z02_02115</name>
</gene>
<dbReference type="SUPFAM" id="SSF55031">
    <property type="entry name" value="Bacterial exopeptidase dimerisation domain"/>
    <property type="match status" value="1"/>
</dbReference>
<dbReference type="CDD" id="cd03886">
    <property type="entry name" value="M20_Acy1"/>
    <property type="match status" value="1"/>
</dbReference>
<name>A0A7L7KPG6_9MOLU</name>
<dbReference type="KEGG" id="xcl:G4Z02_02115"/>
<dbReference type="Pfam" id="PF01546">
    <property type="entry name" value="Peptidase_M20"/>
    <property type="match status" value="1"/>
</dbReference>
<evidence type="ECO:0000313" key="4">
    <source>
        <dbReference type="Proteomes" id="UP000514720"/>
    </source>
</evidence>
<dbReference type="GO" id="GO:0016787">
    <property type="term" value="F:hydrolase activity"/>
    <property type="evidence" value="ECO:0007669"/>
    <property type="project" value="UniProtKB-KW"/>
</dbReference>
<dbReference type="RefSeq" id="WP_258878210.1">
    <property type="nucleotide sequence ID" value="NZ_CP048914.1"/>
</dbReference>
<proteinExistence type="predicted"/>
<evidence type="ECO:0000259" key="2">
    <source>
        <dbReference type="Pfam" id="PF07687"/>
    </source>
</evidence>
<keyword evidence="3" id="KW-0378">Hydrolase</keyword>
<reference evidence="3 4" key="1">
    <citation type="submission" date="2020-02" db="EMBL/GenBank/DDBJ databases">
        <authorList>
            <person name="Zheng R.K."/>
            <person name="Sun C.M."/>
        </authorList>
    </citation>
    <scope>NUCLEOTIDE SEQUENCE [LARGE SCALE GENOMIC DNA]</scope>
    <source>
        <strain evidence="4">zrk13</strain>
    </source>
</reference>
<dbReference type="AlphaFoldDB" id="A0A7L7KPG6"/>
<dbReference type="PANTHER" id="PTHR11014:SF63">
    <property type="entry name" value="METALLOPEPTIDASE, PUTATIVE (AFU_ORTHOLOGUE AFUA_6G09600)-RELATED"/>
    <property type="match status" value="1"/>
</dbReference>
<sequence>MTNKLQQFREDLHQIPETSFTEFKTQAYLQKALQAMGYQPQVIATTGLYVYLDQGHSTSIAFRTDIDALPVHEETGVGFASTHDGYMHACGHDGHMAMMLGVADYLQAKLDQLQKNVLLIFQPAEESIGGAKQIVDTGLLEQCHVEAIFGIHLFPEIEEGIIASKPGPFMAMANEVNVTVIGTSAHGAMPHKGVDANIILAKLLVDFETIQTRMISPLQPTIMTFGHIQGGHVRNQISDRAIMEGTIRSFDKTVQEQMVQAMNQFARHYEQLYGCTITIDVNDGYLPVINDEHLYQTWKDALYEFPLHEFKQPFMIAEDFSFYGEVVPSVFFFVGAKNDKQGFTYSLHHPKFNFNPQVLQVGLKAYQTLLKKLGVLHE</sequence>
<dbReference type="InterPro" id="IPR036264">
    <property type="entry name" value="Bact_exopeptidase_dim_dom"/>
</dbReference>